<evidence type="ECO:0000313" key="6">
    <source>
        <dbReference type="Proteomes" id="UP000215127"/>
    </source>
</evidence>
<gene>
    <name evidence="5" type="ORF">ZT3D7_G299</name>
</gene>
<reference evidence="5 6" key="1">
    <citation type="submission" date="2016-06" db="EMBL/GenBank/DDBJ databases">
        <authorList>
            <person name="Kjaerup R.B."/>
            <person name="Dalgaard T.S."/>
            <person name="Juul-Madsen H.R."/>
        </authorList>
    </citation>
    <scope>NUCLEOTIDE SEQUENCE [LARGE SCALE GENOMIC DNA]</scope>
</reference>
<keyword evidence="6" id="KW-1185">Reference proteome</keyword>
<sequence length="329" mass="35733">MKINLSYAAVILTASVLAVRGLPMFQRASVSESSAESISKVIAALDSPVSIFSAAPSPSTDPAPMAFTDTISSAKSIEPAAPTKFDSPTCTTGPSEVTNKAIAASNPNRAIESDNSSTTSSTTTESNDSSHFINPEHSIESAPPYVVNSTISWTSAAFSNSTDVNIKGNLHRDPVEGDPPELTVSVVKLDRRATMQCGDVTFTHDEIFEAIVWGVSLQEAKPPQGRGRKDRVHPVGRFPHPNPDPFLTFNAECPIEDLNRLEYPLFKGKVYNKNLKHKKYGPYRVVYYREPGVVDEDKNPLVYFCGGLTHDGAEEKGRLLQCAVQLFDD</sequence>
<evidence type="ECO:0000256" key="1">
    <source>
        <dbReference type="ARBA" id="ARBA00022722"/>
    </source>
</evidence>
<feature type="region of interest" description="Disordered" evidence="3">
    <location>
        <begin position="102"/>
        <end position="137"/>
    </location>
</feature>
<name>A0A1X7RCN5_ZYMT9</name>
<feature type="signal peptide" evidence="4">
    <location>
        <begin position="1"/>
        <end position="21"/>
    </location>
</feature>
<evidence type="ECO:0000313" key="5">
    <source>
        <dbReference type="EMBL" id="SMQ45155.1"/>
    </source>
</evidence>
<keyword evidence="4" id="KW-0732">Signal</keyword>
<dbReference type="InterPro" id="IPR016191">
    <property type="entry name" value="Ribonuclease/ribotoxin"/>
</dbReference>
<keyword evidence="1" id="KW-0540">Nuclease</keyword>
<dbReference type="SUPFAM" id="SSF53933">
    <property type="entry name" value="Microbial ribonucleases"/>
    <property type="match status" value="1"/>
</dbReference>
<dbReference type="GO" id="GO:0004540">
    <property type="term" value="F:RNA nuclease activity"/>
    <property type="evidence" value="ECO:0007669"/>
    <property type="project" value="InterPro"/>
</dbReference>
<keyword evidence="2" id="KW-0378">Hydrolase</keyword>
<dbReference type="Gene3D" id="3.10.450.30">
    <property type="entry name" value="Microbial ribonucleases"/>
    <property type="match status" value="1"/>
</dbReference>
<evidence type="ECO:0000256" key="2">
    <source>
        <dbReference type="ARBA" id="ARBA00022801"/>
    </source>
</evidence>
<feature type="compositionally biased region" description="Low complexity" evidence="3">
    <location>
        <begin position="113"/>
        <end position="130"/>
    </location>
</feature>
<evidence type="ECO:0000256" key="4">
    <source>
        <dbReference type="SAM" id="SignalP"/>
    </source>
</evidence>
<dbReference type="Proteomes" id="UP000215127">
    <property type="component" value="Chromosome 1"/>
</dbReference>
<dbReference type="GO" id="GO:0016787">
    <property type="term" value="F:hydrolase activity"/>
    <property type="evidence" value="ECO:0007669"/>
    <property type="project" value="UniProtKB-KW"/>
</dbReference>
<dbReference type="GO" id="GO:0003723">
    <property type="term" value="F:RNA binding"/>
    <property type="evidence" value="ECO:0007669"/>
    <property type="project" value="InterPro"/>
</dbReference>
<accession>A0A1X7RCN5</accession>
<protein>
    <submittedName>
        <fullName evidence="5">Uncharacterized protein</fullName>
    </submittedName>
</protein>
<organism evidence="5 6">
    <name type="scientific">Zymoseptoria tritici (strain ST99CH_3D7)</name>
    <dbReference type="NCBI Taxonomy" id="1276538"/>
    <lineage>
        <taxon>Eukaryota</taxon>
        <taxon>Fungi</taxon>
        <taxon>Dikarya</taxon>
        <taxon>Ascomycota</taxon>
        <taxon>Pezizomycotina</taxon>
        <taxon>Dothideomycetes</taxon>
        <taxon>Dothideomycetidae</taxon>
        <taxon>Mycosphaerellales</taxon>
        <taxon>Mycosphaerellaceae</taxon>
        <taxon>Zymoseptoria</taxon>
    </lineage>
</organism>
<feature type="chain" id="PRO_5012078379" evidence="4">
    <location>
        <begin position="22"/>
        <end position="329"/>
    </location>
</feature>
<proteinExistence type="predicted"/>
<dbReference type="EMBL" id="LT853692">
    <property type="protein sequence ID" value="SMQ45155.1"/>
    <property type="molecule type" value="Genomic_DNA"/>
</dbReference>
<evidence type="ECO:0000256" key="3">
    <source>
        <dbReference type="SAM" id="MobiDB-lite"/>
    </source>
</evidence>
<dbReference type="AlphaFoldDB" id="A0A1X7RCN5"/>